<dbReference type="AlphaFoldDB" id="A0A2J6Q4C2"/>
<reference evidence="2 3" key="1">
    <citation type="submission" date="2016-05" db="EMBL/GenBank/DDBJ databases">
        <title>A degradative enzymes factory behind the ericoid mycorrhizal symbiosis.</title>
        <authorList>
            <consortium name="DOE Joint Genome Institute"/>
            <person name="Martino E."/>
            <person name="Morin E."/>
            <person name="Grelet G."/>
            <person name="Kuo A."/>
            <person name="Kohler A."/>
            <person name="Daghino S."/>
            <person name="Barry K."/>
            <person name="Choi C."/>
            <person name="Cichocki N."/>
            <person name="Clum A."/>
            <person name="Copeland A."/>
            <person name="Hainaut M."/>
            <person name="Haridas S."/>
            <person name="Labutti K."/>
            <person name="Lindquist E."/>
            <person name="Lipzen A."/>
            <person name="Khouja H.-R."/>
            <person name="Murat C."/>
            <person name="Ohm R."/>
            <person name="Olson A."/>
            <person name="Spatafora J."/>
            <person name="Veneault-Fourrey C."/>
            <person name="Henrissat B."/>
            <person name="Grigoriev I."/>
            <person name="Martin F."/>
            <person name="Perotto S."/>
        </authorList>
    </citation>
    <scope>NUCLEOTIDE SEQUENCE [LARGE SCALE GENOMIC DNA]</scope>
    <source>
        <strain evidence="2 3">UAMH 7357</strain>
    </source>
</reference>
<keyword evidence="3" id="KW-1185">Reference proteome</keyword>
<protein>
    <submittedName>
        <fullName evidence="2">Uncharacterized protein</fullName>
    </submittedName>
</protein>
<organism evidence="2 3">
    <name type="scientific">Hyaloscypha hepaticicola</name>
    <dbReference type="NCBI Taxonomy" id="2082293"/>
    <lineage>
        <taxon>Eukaryota</taxon>
        <taxon>Fungi</taxon>
        <taxon>Dikarya</taxon>
        <taxon>Ascomycota</taxon>
        <taxon>Pezizomycotina</taxon>
        <taxon>Leotiomycetes</taxon>
        <taxon>Helotiales</taxon>
        <taxon>Hyaloscyphaceae</taxon>
        <taxon>Hyaloscypha</taxon>
    </lineage>
</organism>
<evidence type="ECO:0000313" key="3">
    <source>
        <dbReference type="Proteomes" id="UP000235672"/>
    </source>
</evidence>
<sequence length="192" mass="20360">MGDDWKEHQRATHSSQLCTADEAESKAHPDRLEDRCDANAMSSGHRVCSVSAAGAHPLGTMWICDCAPACRSPPPRLSLSPLLENDGGMTVLGERERGGAAAMARTSSSSPTTFGSGALDQTQPSTPNTSTNSSPHYSLFLALPSWPRAGAKCSLFAASGLRPSRVMFRTKGVEGGREVERLCGDWEVACPL</sequence>
<feature type="compositionally biased region" description="Low complexity" evidence="1">
    <location>
        <begin position="121"/>
        <end position="134"/>
    </location>
</feature>
<evidence type="ECO:0000313" key="2">
    <source>
        <dbReference type="EMBL" id="PMD21034.1"/>
    </source>
</evidence>
<proteinExistence type="predicted"/>
<dbReference type="Proteomes" id="UP000235672">
    <property type="component" value="Unassembled WGS sequence"/>
</dbReference>
<name>A0A2J6Q4C2_9HELO</name>
<feature type="compositionally biased region" description="Basic and acidic residues" evidence="1">
    <location>
        <begin position="1"/>
        <end position="10"/>
    </location>
</feature>
<gene>
    <name evidence="2" type="ORF">NA56DRAFT_703702</name>
</gene>
<accession>A0A2J6Q4C2</accession>
<feature type="region of interest" description="Disordered" evidence="1">
    <location>
        <begin position="1"/>
        <end position="30"/>
    </location>
</feature>
<feature type="compositionally biased region" description="Low complexity" evidence="1">
    <location>
        <begin position="99"/>
        <end position="113"/>
    </location>
</feature>
<feature type="region of interest" description="Disordered" evidence="1">
    <location>
        <begin position="98"/>
        <end position="134"/>
    </location>
</feature>
<evidence type="ECO:0000256" key="1">
    <source>
        <dbReference type="SAM" id="MobiDB-lite"/>
    </source>
</evidence>
<dbReference type="EMBL" id="KZ613482">
    <property type="protein sequence ID" value="PMD21034.1"/>
    <property type="molecule type" value="Genomic_DNA"/>
</dbReference>